<evidence type="ECO:0000313" key="3">
    <source>
        <dbReference type="Proteomes" id="UP000240595"/>
    </source>
</evidence>
<dbReference type="GO" id="GO:0016740">
    <property type="term" value="F:transferase activity"/>
    <property type="evidence" value="ECO:0007669"/>
    <property type="project" value="UniProtKB-KW"/>
</dbReference>
<reference evidence="2 3" key="1">
    <citation type="submission" date="2018-01" db="EMBL/GenBank/DDBJ databases">
        <title>Complete Genome Sequence of the Klebsiella phage YMC15/11/N98_KPN_BP.</title>
        <authorList>
            <person name="Jeon J."/>
            <person name="Yong D."/>
            <person name="Lee K."/>
        </authorList>
    </citation>
    <scope>NUCLEOTIDE SEQUENCE [LARGE SCALE GENOMIC DNA]</scope>
</reference>
<accession>A0A2K9VK38</accession>
<protein>
    <submittedName>
        <fullName evidence="2">Nucleoside 2-deoxyribosyltransferase</fullName>
    </submittedName>
</protein>
<dbReference type="Gene3D" id="3.40.50.10400">
    <property type="entry name" value="Hypothetical protein PA1492"/>
    <property type="match status" value="1"/>
</dbReference>
<keyword evidence="2" id="KW-0808">Transferase</keyword>
<feature type="domain" description="DUF7768" evidence="1">
    <location>
        <begin position="2"/>
        <end position="113"/>
    </location>
</feature>
<name>A0A2K9VK38_9CAUD</name>
<dbReference type="InterPro" id="IPR056670">
    <property type="entry name" value="DUF7768"/>
</dbReference>
<evidence type="ECO:0000259" key="1">
    <source>
        <dbReference type="Pfam" id="PF24963"/>
    </source>
</evidence>
<dbReference type="SUPFAM" id="SSF52309">
    <property type="entry name" value="N-(deoxy)ribosyltransferase-like"/>
    <property type="match status" value="1"/>
</dbReference>
<dbReference type="Pfam" id="PF24963">
    <property type="entry name" value="DUF7768"/>
    <property type="match status" value="1"/>
</dbReference>
<sequence>MKLIYIAGPYRPYTNACGALVDTAHNISIAELTAVHLVDTLGHLGLFPVVPHLNTRDFENQVKQNDDQYFLDGTMAMLERCDAVLLTMPNADVVSTGTKAEVHRAYQLGIQVYRSFDALRRAAQQNQVVRLPIQLILPDRTGLQGMYELLRRNEEETHRRFMQMSPGAGKAWDTDGPLTVHEFSKLEDRVLATLTETPVAAVNLRPGDVLSSGDVVNSTEQLDGLIIKLNWANGTSERYHYAEIFKVVMRRVEGKEC</sequence>
<proteinExistence type="predicted"/>
<gene>
    <name evidence="2" type="ORF">KPNN98_50</name>
</gene>
<organism evidence="2 3">
    <name type="scientific">Klebsiella phage KPN N98</name>
    <dbReference type="NCBI Taxonomy" id="2079340"/>
    <lineage>
        <taxon>Viruses</taxon>
        <taxon>Duplodnaviria</taxon>
        <taxon>Heunggongvirae</taxon>
        <taxon>Uroviricota</taxon>
        <taxon>Caudoviricetes</taxon>
        <taxon>Casjensviridae</taxon>
        <taxon>Yonseivirus</taxon>
        <taxon>Yonseivirus N137</taxon>
    </lineage>
</organism>
<dbReference type="EMBL" id="MG835858">
    <property type="protein sequence ID" value="AUV62712.1"/>
    <property type="molecule type" value="Genomic_DNA"/>
</dbReference>
<evidence type="ECO:0000313" key="2">
    <source>
        <dbReference type="EMBL" id="AUV62712.1"/>
    </source>
</evidence>
<dbReference type="Proteomes" id="UP000240595">
    <property type="component" value="Segment"/>
</dbReference>